<protein>
    <submittedName>
        <fullName evidence="4">Extensin family protein</fullName>
    </submittedName>
</protein>
<evidence type="ECO:0000259" key="3">
    <source>
        <dbReference type="Pfam" id="PF06904"/>
    </source>
</evidence>
<organism evidence="4 5">
    <name type="scientific">Aliisedimentitalea scapharcae</name>
    <dbReference type="NCBI Taxonomy" id="1524259"/>
    <lineage>
        <taxon>Bacteria</taxon>
        <taxon>Pseudomonadati</taxon>
        <taxon>Pseudomonadota</taxon>
        <taxon>Alphaproteobacteria</taxon>
        <taxon>Rhodobacterales</taxon>
        <taxon>Roseobacteraceae</taxon>
        <taxon>Aliisedimentitalea</taxon>
    </lineage>
</organism>
<feature type="chain" id="PRO_5047393100" evidence="2">
    <location>
        <begin position="24"/>
        <end position="305"/>
    </location>
</feature>
<evidence type="ECO:0000256" key="2">
    <source>
        <dbReference type="SAM" id="SignalP"/>
    </source>
</evidence>
<reference evidence="4 5" key="1">
    <citation type="submission" date="2023-04" db="EMBL/GenBank/DDBJ databases">
        <title>Complete genome sequence of Alisedimentitalea scapharcae.</title>
        <authorList>
            <person name="Rong J.-C."/>
            <person name="Yi M.-L."/>
            <person name="Zhao Q."/>
        </authorList>
    </citation>
    <scope>NUCLEOTIDE SEQUENCE [LARGE SCALE GENOMIC DNA]</scope>
    <source>
        <strain evidence="4 5">KCTC 42119</strain>
    </source>
</reference>
<evidence type="ECO:0000313" key="5">
    <source>
        <dbReference type="Proteomes" id="UP001623232"/>
    </source>
</evidence>
<dbReference type="RefSeq" id="WP_406649291.1">
    <property type="nucleotide sequence ID" value="NZ_CP123584.1"/>
</dbReference>
<dbReference type="EMBL" id="CP123584">
    <property type="protein sequence ID" value="WZK90498.1"/>
    <property type="molecule type" value="Genomic_DNA"/>
</dbReference>
<keyword evidence="2" id="KW-0732">Signal</keyword>
<feature type="signal peptide" evidence="2">
    <location>
        <begin position="1"/>
        <end position="23"/>
    </location>
</feature>
<accession>A0ABZ2XX94</accession>
<name>A0ABZ2XX94_9RHOB</name>
<proteinExistence type="predicted"/>
<evidence type="ECO:0000256" key="1">
    <source>
        <dbReference type="SAM" id="MobiDB-lite"/>
    </source>
</evidence>
<keyword evidence="5" id="KW-1185">Reference proteome</keyword>
<dbReference type="InterPro" id="IPR009683">
    <property type="entry name" value="Extensin-like_C"/>
</dbReference>
<feature type="domain" description="Extensin-like C-terminal" evidence="3">
    <location>
        <begin position="155"/>
        <end position="305"/>
    </location>
</feature>
<sequence>MTRVGAYAVSLAVALAALPLAAAAPETSLRPQDRGDGPVLTIFTSGGSPLAPAAVPIRPVVRPGDRDPVLAASVAAAPVSDDVAVVSRHAAGTPAATPLIADPRSGLSQSPRPNLRPEAVEQAGLFTRKRKMKGSVCKDPDIKGEVVGRVPGKLNGCGVKDAVRVTSVSGVALSQGAIMDCETAAAVKTWVDNAVKPTFKRRGPVVSMRVAAHYSCRTRNNQPGGKISEHGKGKAIDISAFTMKDGEVITVLKGWHEGTTRRMLSKIHDRACGPFGTVLGPKADRYHQDHFHLDTARHRGGPYCR</sequence>
<feature type="region of interest" description="Disordered" evidence="1">
    <location>
        <begin position="96"/>
        <end position="115"/>
    </location>
</feature>
<dbReference type="Proteomes" id="UP001623232">
    <property type="component" value="Chromosome"/>
</dbReference>
<dbReference type="Pfam" id="PF06904">
    <property type="entry name" value="Extensin-like_C"/>
    <property type="match status" value="1"/>
</dbReference>
<gene>
    <name evidence="4" type="ORF">QEZ52_08115</name>
</gene>
<evidence type="ECO:0000313" key="4">
    <source>
        <dbReference type="EMBL" id="WZK90498.1"/>
    </source>
</evidence>